<feature type="signal peptide" evidence="4">
    <location>
        <begin position="1"/>
        <end position="22"/>
    </location>
</feature>
<dbReference type="EMBL" id="HBUF01053032">
    <property type="protein sequence ID" value="CAG6622659.1"/>
    <property type="molecule type" value="Transcribed_RNA"/>
</dbReference>
<keyword evidence="4" id="KW-0732">Signal</keyword>
<dbReference type="SMART" id="SM00247">
    <property type="entry name" value="XTALbg"/>
    <property type="match status" value="1"/>
</dbReference>
<feature type="region of interest" description="Disordered" evidence="3">
    <location>
        <begin position="98"/>
        <end position="119"/>
    </location>
</feature>
<feature type="chain" id="PRO_5034140790" description="Beta/gamma crystallin 'Greek key' domain-containing protein" evidence="4">
    <location>
        <begin position="23"/>
        <end position="119"/>
    </location>
</feature>
<evidence type="ECO:0000256" key="3">
    <source>
        <dbReference type="SAM" id="MobiDB-lite"/>
    </source>
</evidence>
<keyword evidence="2" id="KW-0677">Repeat</keyword>
<evidence type="ECO:0000256" key="4">
    <source>
        <dbReference type="SAM" id="SignalP"/>
    </source>
</evidence>
<feature type="domain" description="Beta/gamma crystallin 'Greek key'" evidence="5">
    <location>
        <begin position="24"/>
        <end position="107"/>
    </location>
</feature>
<dbReference type="InterPro" id="IPR011024">
    <property type="entry name" value="G_crystallin-like"/>
</dbReference>
<sequence>MASLNVFFVALAALLFAAQGNAWRVWLYRDWGHRGGHIEMSGDGCVNVPDDFNDQATSINTHGGCVKLYQHGGCTGRAIEVYPGTGSHDNLGFADDFNDRTSSVGPCRSKRSVDYKPFQ</sequence>
<accession>A0A8D8Q218</accession>
<proteinExistence type="inferred from homology"/>
<dbReference type="SUPFAM" id="SSF49695">
    <property type="entry name" value="gamma-Crystallin-like"/>
    <property type="match status" value="1"/>
</dbReference>
<dbReference type="Gene3D" id="2.60.20.10">
    <property type="entry name" value="Crystallins"/>
    <property type="match status" value="1"/>
</dbReference>
<name>A0A8D8Q218_9HEMI</name>
<reference evidence="6" key="1">
    <citation type="submission" date="2021-05" db="EMBL/GenBank/DDBJ databases">
        <authorList>
            <person name="Alioto T."/>
            <person name="Alioto T."/>
            <person name="Gomez Garrido J."/>
        </authorList>
    </citation>
    <scope>NUCLEOTIDE SEQUENCE</scope>
</reference>
<protein>
    <recommendedName>
        <fullName evidence="5">Beta/gamma crystallin 'Greek key' domain-containing protein</fullName>
    </recommendedName>
</protein>
<organism evidence="6">
    <name type="scientific">Cacopsylla melanoneura</name>
    <dbReference type="NCBI Taxonomy" id="428564"/>
    <lineage>
        <taxon>Eukaryota</taxon>
        <taxon>Metazoa</taxon>
        <taxon>Ecdysozoa</taxon>
        <taxon>Arthropoda</taxon>
        <taxon>Hexapoda</taxon>
        <taxon>Insecta</taxon>
        <taxon>Pterygota</taxon>
        <taxon>Neoptera</taxon>
        <taxon>Paraneoptera</taxon>
        <taxon>Hemiptera</taxon>
        <taxon>Sternorrhyncha</taxon>
        <taxon>Psylloidea</taxon>
        <taxon>Psyllidae</taxon>
        <taxon>Psyllinae</taxon>
        <taxon>Cacopsylla</taxon>
    </lineage>
</organism>
<comment type="similarity">
    <text evidence="1">Belongs to the beta/gamma-crystallin family.</text>
</comment>
<evidence type="ECO:0000256" key="1">
    <source>
        <dbReference type="ARBA" id="ARBA00009646"/>
    </source>
</evidence>
<evidence type="ECO:0000259" key="5">
    <source>
        <dbReference type="SMART" id="SM00247"/>
    </source>
</evidence>
<dbReference type="InterPro" id="IPR001064">
    <property type="entry name" value="Beta/gamma_crystallin"/>
</dbReference>
<dbReference type="AlphaFoldDB" id="A0A8D8Q218"/>
<evidence type="ECO:0000256" key="2">
    <source>
        <dbReference type="ARBA" id="ARBA00022737"/>
    </source>
</evidence>
<evidence type="ECO:0000313" key="6">
    <source>
        <dbReference type="EMBL" id="CAG6622659.1"/>
    </source>
</evidence>